<feature type="domain" description="CSD" evidence="5">
    <location>
        <begin position="91"/>
        <end position="156"/>
    </location>
</feature>
<dbReference type="Pfam" id="PF00313">
    <property type="entry name" value="CSD"/>
    <property type="match status" value="1"/>
</dbReference>
<dbReference type="GO" id="GO:0031054">
    <property type="term" value="P:pre-miRNA processing"/>
    <property type="evidence" value="ECO:0007669"/>
    <property type="project" value="TreeGrafter"/>
</dbReference>
<feature type="compositionally biased region" description="Basic and acidic residues" evidence="4">
    <location>
        <begin position="232"/>
        <end position="243"/>
    </location>
</feature>
<name>A0A034VUL3_BACDO</name>
<dbReference type="KEGG" id="bdr:105234067"/>
<dbReference type="RefSeq" id="XP_011214594.2">
    <property type="nucleotide sequence ID" value="XM_011216292.4"/>
</dbReference>
<dbReference type="PRINTS" id="PR00050">
    <property type="entry name" value="COLDSHOCK"/>
</dbReference>
<dbReference type="GO" id="GO:0005737">
    <property type="term" value="C:cytoplasm"/>
    <property type="evidence" value="ECO:0007669"/>
    <property type="project" value="UniProtKB-SubCell"/>
</dbReference>
<dbReference type="GO" id="GO:0008270">
    <property type="term" value="F:zinc ion binding"/>
    <property type="evidence" value="ECO:0007669"/>
    <property type="project" value="InterPro"/>
</dbReference>
<evidence type="ECO:0000256" key="4">
    <source>
        <dbReference type="SAM" id="MobiDB-lite"/>
    </source>
</evidence>
<dbReference type="CTD" id="38639"/>
<dbReference type="SUPFAM" id="SSF50249">
    <property type="entry name" value="Nucleic acid-binding proteins"/>
    <property type="match status" value="1"/>
</dbReference>
<dbReference type="PROSITE" id="PS51857">
    <property type="entry name" value="CSD_2"/>
    <property type="match status" value="1"/>
</dbReference>
<evidence type="ECO:0000256" key="3">
    <source>
        <dbReference type="ARBA" id="ARBA00022490"/>
    </source>
</evidence>
<dbReference type="InterPro" id="IPR036875">
    <property type="entry name" value="Znf_CCHC_sf"/>
</dbReference>
<evidence type="ECO:0000259" key="5">
    <source>
        <dbReference type="PROSITE" id="PS51857"/>
    </source>
</evidence>
<dbReference type="Gene3D" id="4.10.60.10">
    <property type="entry name" value="Zinc finger, CCHC-type"/>
    <property type="match status" value="1"/>
</dbReference>
<sequence>MQQTTSANSQTTINNNNTSITNNNTNINTTNTAGSTTAAASTKPNNNNNLNRRRKPQEKMAQQQQHAEQSDTSPPVDNKNKDSNLIETGCTRYGKCKWFNVAKGWGFITPHDGGQEVFVHQSVIQMSGFRSLGEQEEVEFECQLTERGLEATRVSGSKGLDCTGSTFRPRTKKRRRVRCYNCGKFANHIASMCPQEPQPKRCHICKSEAHFFADCPMRQESTASAESAPISNDDKSQCEDAAT</sequence>
<dbReference type="SMART" id="SM00357">
    <property type="entry name" value="CSP"/>
    <property type="match status" value="1"/>
</dbReference>
<dbReference type="InterPro" id="IPR051373">
    <property type="entry name" value="Lin-28_RNA-binding"/>
</dbReference>
<dbReference type="InterPro" id="IPR001878">
    <property type="entry name" value="Znf_CCHC"/>
</dbReference>
<dbReference type="CDD" id="cd04458">
    <property type="entry name" value="CSP_CDS"/>
    <property type="match status" value="1"/>
</dbReference>
<dbReference type="GO" id="GO:0003729">
    <property type="term" value="F:mRNA binding"/>
    <property type="evidence" value="ECO:0007669"/>
    <property type="project" value="TreeGrafter"/>
</dbReference>
<feature type="region of interest" description="Disordered" evidence="4">
    <location>
        <begin position="222"/>
        <end position="243"/>
    </location>
</feature>
<dbReference type="InterPro" id="IPR002059">
    <property type="entry name" value="CSP_DNA-bd"/>
</dbReference>
<feature type="region of interest" description="Disordered" evidence="4">
    <location>
        <begin position="1"/>
        <end position="83"/>
    </location>
</feature>
<dbReference type="EMBL" id="GAKP01013180">
    <property type="protein sequence ID" value="JAC45772.1"/>
    <property type="molecule type" value="Transcribed_RNA"/>
</dbReference>
<organism evidence="6">
    <name type="scientific">Bactrocera dorsalis</name>
    <name type="common">Oriental fruit fly</name>
    <name type="synonym">Dacus dorsalis</name>
    <dbReference type="NCBI Taxonomy" id="27457"/>
    <lineage>
        <taxon>Eukaryota</taxon>
        <taxon>Metazoa</taxon>
        <taxon>Ecdysozoa</taxon>
        <taxon>Arthropoda</taxon>
        <taxon>Hexapoda</taxon>
        <taxon>Insecta</taxon>
        <taxon>Pterygota</taxon>
        <taxon>Neoptera</taxon>
        <taxon>Endopterygota</taxon>
        <taxon>Diptera</taxon>
        <taxon>Brachycera</taxon>
        <taxon>Muscomorpha</taxon>
        <taxon>Tephritoidea</taxon>
        <taxon>Tephritidae</taxon>
        <taxon>Bactrocera</taxon>
        <taxon>Bactrocera</taxon>
    </lineage>
</organism>
<evidence type="ECO:0000256" key="2">
    <source>
        <dbReference type="ARBA" id="ARBA00008840"/>
    </source>
</evidence>
<gene>
    <name evidence="6" type="primary">LIN28</name>
</gene>
<dbReference type="SMART" id="SM00343">
    <property type="entry name" value="ZnF_C2HC"/>
    <property type="match status" value="2"/>
</dbReference>
<evidence type="ECO:0000256" key="1">
    <source>
        <dbReference type="ARBA" id="ARBA00004496"/>
    </source>
</evidence>
<dbReference type="GeneID" id="105234067"/>
<dbReference type="PANTHER" id="PTHR46109">
    <property type="entry name" value="PROTEIN LIN-28"/>
    <property type="match status" value="1"/>
</dbReference>
<dbReference type="InterPro" id="IPR012340">
    <property type="entry name" value="NA-bd_OB-fold"/>
</dbReference>
<dbReference type="Gene3D" id="2.40.50.140">
    <property type="entry name" value="Nucleic acid-binding proteins"/>
    <property type="match status" value="1"/>
</dbReference>
<feature type="compositionally biased region" description="Low complexity" evidence="4">
    <location>
        <begin position="1"/>
        <end position="50"/>
    </location>
</feature>
<dbReference type="InterPro" id="IPR011129">
    <property type="entry name" value="CSD"/>
</dbReference>
<dbReference type="PANTHER" id="PTHR46109:SF1">
    <property type="entry name" value="PROTEIN LIN-28 HOMOLOG"/>
    <property type="match status" value="1"/>
</dbReference>
<dbReference type="OrthoDB" id="422005at2759"/>
<reference evidence="6" key="1">
    <citation type="journal article" date="2014" name="BMC Genomics">
        <title>Characterizing the developmental transcriptome of the oriental fruit fly, Bactrocera dorsalis (Diptera: Tephritidae) through comparative genomic analysis with Drosophila melanogaster utilizing modENCODE datasets.</title>
        <authorList>
            <person name="Geib S.M."/>
            <person name="Calla B."/>
            <person name="Hall B."/>
            <person name="Hou S."/>
            <person name="Manoukis N.C."/>
        </authorList>
    </citation>
    <scope>NUCLEOTIDE SEQUENCE</scope>
    <source>
        <strain evidence="6">Punador</strain>
    </source>
</reference>
<accession>A0A034VUL3</accession>
<comment type="subcellular location">
    <subcellularLocation>
        <location evidence="1">Cytoplasm</location>
    </subcellularLocation>
</comment>
<evidence type="ECO:0000313" key="6">
    <source>
        <dbReference type="EMBL" id="JAC45772.1"/>
    </source>
</evidence>
<proteinExistence type="inferred from homology"/>
<protein>
    <submittedName>
        <fullName evidence="6">Protein lin-28-like protein</fullName>
    </submittedName>
</protein>
<dbReference type="AlphaFoldDB" id="A0A034VUL3"/>
<feature type="compositionally biased region" description="Polar residues" evidence="4">
    <location>
        <begin position="60"/>
        <end position="75"/>
    </location>
</feature>
<dbReference type="GO" id="GO:0005634">
    <property type="term" value="C:nucleus"/>
    <property type="evidence" value="ECO:0007669"/>
    <property type="project" value="TreeGrafter"/>
</dbReference>
<dbReference type="SUPFAM" id="SSF57756">
    <property type="entry name" value="Retrovirus zinc finger-like domains"/>
    <property type="match status" value="1"/>
</dbReference>
<keyword evidence="3" id="KW-0963">Cytoplasm</keyword>
<comment type="similarity">
    <text evidence="2">Belongs to the lin-28 family.</text>
</comment>